<dbReference type="Pfam" id="PF06054">
    <property type="entry name" value="CoiA_nuc"/>
    <property type="match status" value="1"/>
</dbReference>
<name>A0A926NFS4_9BACI</name>
<evidence type="ECO:0000313" key="2">
    <source>
        <dbReference type="EMBL" id="MBD1379193.1"/>
    </source>
</evidence>
<evidence type="ECO:0000313" key="3">
    <source>
        <dbReference type="Proteomes" id="UP000626844"/>
    </source>
</evidence>
<feature type="domain" description="Competence protein CoiA nuclease-like" evidence="1">
    <location>
        <begin position="68"/>
        <end position="205"/>
    </location>
</feature>
<dbReference type="InterPro" id="IPR010330">
    <property type="entry name" value="CoiA_nuc"/>
</dbReference>
<dbReference type="Proteomes" id="UP000626844">
    <property type="component" value="Unassembled WGS sequence"/>
</dbReference>
<evidence type="ECO:0000259" key="1">
    <source>
        <dbReference type="Pfam" id="PF06054"/>
    </source>
</evidence>
<sequence length="384" mass="44950">MLTSKVGKEIVNCFDGKYDRYRLKQWSNKGILKCPVCGGNYEYCHGEIVPPYFRHVGKECSEYYSESETEEHRNGKRVLYDWISKQAGVTNCKLEYWIPETKQRPDIYFEYGGKRFVIEYQCTPIASEFLLRRELYKLAGINDIWILGTEKYNINVGKFGSANFLGRYRKIEKENMKNGLLYFESTKGILIVHSSFLINNHSLLKDLDDSYFMNKFYKENSKVFDTLGSVENFFVVEKVDNFTFNEGLKMNGDIIGMFNSLEKDLRIKWTEEQGLNLIEQEKIKQFNQEISKLKENSKYVGAIGENIDVIGRVSKSTSFRSWYGIKYVNEIVDDCGNVYTWFSPKSLSDTKRNKIKIRARIDHHREYLGVKQNIITNCKIIDCD</sequence>
<organism evidence="2 3">
    <name type="scientific">Metabacillus arenae</name>
    <dbReference type="NCBI Taxonomy" id="2771434"/>
    <lineage>
        <taxon>Bacteria</taxon>
        <taxon>Bacillati</taxon>
        <taxon>Bacillota</taxon>
        <taxon>Bacilli</taxon>
        <taxon>Bacillales</taxon>
        <taxon>Bacillaceae</taxon>
        <taxon>Metabacillus</taxon>
    </lineage>
</organism>
<gene>
    <name evidence="2" type="ORF">IC621_03020</name>
</gene>
<dbReference type="RefSeq" id="WP_191155574.1">
    <property type="nucleotide sequence ID" value="NZ_JACXAI010000002.1"/>
</dbReference>
<proteinExistence type="predicted"/>
<keyword evidence="3" id="KW-1185">Reference proteome</keyword>
<dbReference type="AlphaFoldDB" id="A0A926NFS4"/>
<accession>A0A926NFS4</accession>
<protein>
    <recommendedName>
        <fullName evidence="1">Competence protein CoiA nuclease-like domain-containing protein</fullName>
    </recommendedName>
</protein>
<reference evidence="2" key="1">
    <citation type="submission" date="2020-09" db="EMBL/GenBank/DDBJ databases">
        <title>A novel bacterium of genus Bacillus, isolated from South China Sea.</title>
        <authorList>
            <person name="Huang H."/>
            <person name="Mo K."/>
            <person name="Hu Y."/>
        </authorList>
    </citation>
    <scope>NUCLEOTIDE SEQUENCE</scope>
    <source>
        <strain evidence="2">IB182487</strain>
    </source>
</reference>
<comment type="caution">
    <text evidence="2">The sequence shown here is derived from an EMBL/GenBank/DDBJ whole genome shotgun (WGS) entry which is preliminary data.</text>
</comment>
<dbReference type="EMBL" id="JACXAI010000002">
    <property type="protein sequence ID" value="MBD1379193.1"/>
    <property type="molecule type" value="Genomic_DNA"/>
</dbReference>